<sequence length="117" mass="13568">MFSVKFIVFRYKHIGGEQIVFIVRLVGGVPAAAPLIGYPTINHHKYVRRYEEIFRIGDGISCHMAGDTFQFLIRKCPEMLLYADSDFKNQSTKPRCILMNFIKRNARTRSIRILSDI</sequence>
<dbReference type="Proteomes" id="UP000078200">
    <property type="component" value="Unassembled WGS sequence"/>
</dbReference>
<evidence type="ECO:0000313" key="1">
    <source>
        <dbReference type="EnsemblMetazoa" id="GAUT029750-PA"/>
    </source>
</evidence>
<name>A0A1A9V909_GLOAU</name>
<dbReference type="AlphaFoldDB" id="A0A1A9V909"/>
<reference evidence="1" key="1">
    <citation type="submission" date="2020-05" db="UniProtKB">
        <authorList>
            <consortium name="EnsemblMetazoa"/>
        </authorList>
    </citation>
    <scope>IDENTIFICATION</scope>
    <source>
        <strain evidence="1">TTRI</strain>
    </source>
</reference>
<organism evidence="1 2">
    <name type="scientific">Glossina austeni</name>
    <name type="common">Savannah tsetse fly</name>
    <dbReference type="NCBI Taxonomy" id="7395"/>
    <lineage>
        <taxon>Eukaryota</taxon>
        <taxon>Metazoa</taxon>
        <taxon>Ecdysozoa</taxon>
        <taxon>Arthropoda</taxon>
        <taxon>Hexapoda</taxon>
        <taxon>Insecta</taxon>
        <taxon>Pterygota</taxon>
        <taxon>Neoptera</taxon>
        <taxon>Endopterygota</taxon>
        <taxon>Diptera</taxon>
        <taxon>Brachycera</taxon>
        <taxon>Muscomorpha</taxon>
        <taxon>Hippoboscoidea</taxon>
        <taxon>Glossinidae</taxon>
        <taxon>Glossina</taxon>
    </lineage>
</organism>
<keyword evidence="2" id="KW-1185">Reference proteome</keyword>
<dbReference type="EnsemblMetazoa" id="GAUT029750-RA">
    <property type="protein sequence ID" value="GAUT029750-PA"/>
    <property type="gene ID" value="GAUT029750"/>
</dbReference>
<evidence type="ECO:0000313" key="2">
    <source>
        <dbReference type="Proteomes" id="UP000078200"/>
    </source>
</evidence>
<protein>
    <submittedName>
        <fullName evidence="1">Uncharacterized protein</fullName>
    </submittedName>
</protein>
<dbReference type="VEuPathDB" id="VectorBase:GAUT029750"/>
<proteinExistence type="predicted"/>
<accession>A0A1A9V909</accession>